<dbReference type="PANTHER" id="PTHR36206">
    <property type="entry name" value="ASPERCRYPTIN BIOSYNTHESIS CLUSTER-SPECIFIC TRANSCRIPTION REGULATOR ATNN-RELATED"/>
    <property type="match status" value="1"/>
</dbReference>
<keyword evidence="1" id="KW-0479">Metal-binding</keyword>
<name>A0A9W8RSK9_9HYPO</name>
<dbReference type="Proteomes" id="UP001152049">
    <property type="component" value="Unassembled WGS sequence"/>
</dbReference>
<evidence type="ECO:0000256" key="1">
    <source>
        <dbReference type="ARBA" id="ARBA00022723"/>
    </source>
</evidence>
<proteinExistence type="predicted"/>
<evidence type="ECO:0000313" key="8">
    <source>
        <dbReference type="Proteomes" id="UP001152049"/>
    </source>
</evidence>
<keyword evidence="3" id="KW-0805">Transcription regulation</keyword>
<comment type="caution">
    <text evidence="7">The sequence shown here is derived from an EMBL/GenBank/DDBJ whole genome shotgun (WGS) entry which is preliminary data.</text>
</comment>
<gene>
    <name evidence="7" type="ORF">NW762_011540</name>
</gene>
<organism evidence="7 8">
    <name type="scientific">Fusarium torreyae</name>
    <dbReference type="NCBI Taxonomy" id="1237075"/>
    <lineage>
        <taxon>Eukaryota</taxon>
        <taxon>Fungi</taxon>
        <taxon>Dikarya</taxon>
        <taxon>Ascomycota</taxon>
        <taxon>Pezizomycotina</taxon>
        <taxon>Sordariomycetes</taxon>
        <taxon>Hypocreomycetidae</taxon>
        <taxon>Hypocreales</taxon>
        <taxon>Nectriaceae</taxon>
        <taxon>Fusarium</taxon>
    </lineage>
</organism>
<reference evidence="7" key="1">
    <citation type="submission" date="2022-09" db="EMBL/GenBank/DDBJ databases">
        <title>Fusarium specimens isolated from Avocado Roots.</title>
        <authorList>
            <person name="Stajich J."/>
            <person name="Roper C."/>
            <person name="Heimlech-Rivalta G."/>
        </authorList>
    </citation>
    <scope>NUCLEOTIDE SEQUENCE</scope>
    <source>
        <strain evidence="7">CF00136</strain>
    </source>
</reference>
<keyword evidence="4" id="KW-0238">DNA-binding</keyword>
<dbReference type="EMBL" id="JAOQAZ010000028">
    <property type="protein sequence ID" value="KAJ4251550.1"/>
    <property type="molecule type" value="Genomic_DNA"/>
</dbReference>
<keyword evidence="2" id="KW-0862">Zinc</keyword>
<dbReference type="PANTHER" id="PTHR36206:SF4">
    <property type="entry name" value="HYPOTHETICAL CONSERVED PROTEIN (EUROFUNG)-RELATED"/>
    <property type="match status" value="1"/>
</dbReference>
<keyword evidence="8" id="KW-1185">Reference proteome</keyword>
<dbReference type="GO" id="GO:0003677">
    <property type="term" value="F:DNA binding"/>
    <property type="evidence" value="ECO:0007669"/>
    <property type="project" value="UniProtKB-KW"/>
</dbReference>
<evidence type="ECO:0000256" key="5">
    <source>
        <dbReference type="ARBA" id="ARBA00023163"/>
    </source>
</evidence>
<dbReference type="InterPro" id="IPR052360">
    <property type="entry name" value="Transcr_Regulatory_Proteins"/>
</dbReference>
<evidence type="ECO:0000256" key="4">
    <source>
        <dbReference type="ARBA" id="ARBA00023125"/>
    </source>
</evidence>
<evidence type="ECO:0000256" key="6">
    <source>
        <dbReference type="ARBA" id="ARBA00023242"/>
    </source>
</evidence>
<protein>
    <submittedName>
        <fullName evidence="7">Uncharacterized protein</fullName>
    </submittedName>
</protein>
<keyword evidence="6" id="KW-0539">Nucleus</keyword>
<evidence type="ECO:0000313" key="7">
    <source>
        <dbReference type="EMBL" id="KAJ4251550.1"/>
    </source>
</evidence>
<evidence type="ECO:0000256" key="2">
    <source>
        <dbReference type="ARBA" id="ARBA00022833"/>
    </source>
</evidence>
<sequence>MSQLSISSYAIPFRVPGSQNDRRLLHYFCVQGSNDISGFLTSDFWSQTVLQESHQDQVIRQALVAMSSLHLNYITSNSEEGLVRNVDTLTQYGKALRAVRRRLGQPTDATLKTVLICCIIFYCCESALGDRDAALQHLSNGLKLLMSAQQEQTGKILESDDMKKLSAIFERLDMQASFFEDDRSPLLIFPPWKLDETGRSPLSPEEPFTRLEDAQESLIRLQAWLYHFVNENAHLHNEPKESLSSLLLQEREALLQGYTAWGKALDDFWVEAQHDDQNLYGYRTLLVQFHVCRMILESKFPRNDDIFGVSPNPSGEMILDLAESLLQHTTEKNASPNATGSPRRNFSLETGIVAPVFGLALKSSDEAIVTRAARMLASSQRREGLYDAQVMAQIITQLKAFREEGVLCERALNNKGAGIQALEYHIPDEYFGGGVDKLIASMSLY</sequence>
<dbReference type="InterPro" id="IPR021858">
    <property type="entry name" value="Fun_TF"/>
</dbReference>
<keyword evidence="5" id="KW-0804">Transcription</keyword>
<accession>A0A9W8RSK9</accession>
<dbReference type="AlphaFoldDB" id="A0A9W8RSK9"/>
<dbReference type="Pfam" id="PF11951">
    <property type="entry name" value="Fungal_trans_2"/>
    <property type="match status" value="1"/>
</dbReference>
<dbReference type="OrthoDB" id="2593732at2759"/>
<evidence type="ECO:0000256" key="3">
    <source>
        <dbReference type="ARBA" id="ARBA00023015"/>
    </source>
</evidence>
<dbReference type="GO" id="GO:0046872">
    <property type="term" value="F:metal ion binding"/>
    <property type="evidence" value="ECO:0007669"/>
    <property type="project" value="UniProtKB-KW"/>
</dbReference>